<dbReference type="EMBL" id="CP036526">
    <property type="protein sequence ID" value="QDT12144.1"/>
    <property type="molecule type" value="Genomic_DNA"/>
</dbReference>
<dbReference type="RefSeq" id="WP_145419867.1">
    <property type="nucleotide sequence ID" value="NZ_CP036526.1"/>
</dbReference>
<protein>
    <submittedName>
        <fullName evidence="1">Uncharacterized protein</fullName>
    </submittedName>
</protein>
<dbReference type="OrthoDB" id="7428201at2"/>
<evidence type="ECO:0000313" key="2">
    <source>
        <dbReference type="Proteomes" id="UP000319817"/>
    </source>
</evidence>
<keyword evidence="2" id="KW-1185">Reference proteome</keyword>
<accession>A0A517NYF3</accession>
<dbReference type="Proteomes" id="UP000319817">
    <property type="component" value="Chromosome"/>
</dbReference>
<evidence type="ECO:0000313" key="1">
    <source>
        <dbReference type="EMBL" id="QDT12144.1"/>
    </source>
</evidence>
<gene>
    <name evidence="1" type="ORF">K239x_41520</name>
</gene>
<proteinExistence type="predicted"/>
<sequence length="858" mass="96780">MRYRDVCCIAIVMMLVIFVSGKANQTIQDYSFASVEINREDANRESSIILSTDQWVEFQIQSEANGLRLLTNVALDSNDAPDHDLDNPRTGWRYSVDYELLDSTRKVLKQSTYHFRSQVHQLIDVTSGEPIYPIFFGKSSRVATQTRAMQLPINQDAERVALMRVRVAQADPKIQEVVARVLVRSEREDYDQRTTWNRMSTSRREGLSRFCVYDHDLLTIGERNNLLRWQWKSAPVISDFEKRYLFFIGDIDDQQVRGDQLPAGLFIDSQWLGTIPVPEVSKKVRLELRWVGTPHEQRTASATVLWTGADVADRNESFHHVRLGTDAAKTSELFVDVDGGLIQVSTDAPVVVRAFVPSDDLPQSDSTGVEVEITPEMNFVRTFLSDTRSIQYGVTHLDDQPTPMRVVVRYPYARLFSNLGETIGGKVGSAIEASRCTANWQFLREDGSVANQGHFTIVPTPSAYDRFTVAGQRELISDPNEWFMAVPADVTAVRISSPDCRLLVSAYVRPANLRSTVQIPEDYHAFNRTESTRQTWYGMNPSDHESMIQENRSFIVQAQTRPAQPNEEILAGRYEWEGFVPNGNWIARPMLVPRGSGALDADVVRESAVGSVYYEIKSGAIHHFADHADVAFPELIDTKIAFVSEEAPGRVSVEINGRIVNEQTLRSARGEILLDTVDLGRSGTIKVETEHSCRLFLVGKSVAKVRTFVRRTAQRLSRSLLDFQYTKSSHEDELVTLQLFRSSTDEERCRIQVDIDRVGPSAASDVMLPTWTVRRKEYDLRAQQGHDSVLLGHADQVDVGYRCFIRLDSDLPPGTYQIRVKRMDEGQEGYALLYQVVAGQRPGRTVRIDASAGVGDGN</sequence>
<name>A0A517NYF3_9BACT</name>
<organism evidence="1 2">
    <name type="scientific">Stieleria marina</name>
    <dbReference type="NCBI Taxonomy" id="1930275"/>
    <lineage>
        <taxon>Bacteria</taxon>
        <taxon>Pseudomonadati</taxon>
        <taxon>Planctomycetota</taxon>
        <taxon>Planctomycetia</taxon>
        <taxon>Pirellulales</taxon>
        <taxon>Pirellulaceae</taxon>
        <taxon>Stieleria</taxon>
    </lineage>
</organism>
<reference evidence="1 2" key="1">
    <citation type="submission" date="2019-02" db="EMBL/GenBank/DDBJ databases">
        <title>Deep-cultivation of Planctomycetes and their phenomic and genomic characterization uncovers novel biology.</title>
        <authorList>
            <person name="Wiegand S."/>
            <person name="Jogler M."/>
            <person name="Boedeker C."/>
            <person name="Pinto D."/>
            <person name="Vollmers J."/>
            <person name="Rivas-Marin E."/>
            <person name="Kohn T."/>
            <person name="Peeters S.H."/>
            <person name="Heuer A."/>
            <person name="Rast P."/>
            <person name="Oberbeckmann S."/>
            <person name="Bunk B."/>
            <person name="Jeske O."/>
            <person name="Meyerdierks A."/>
            <person name="Storesund J.E."/>
            <person name="Kallscheuer N."/>
            <person name="Luecker S."/>
            <person name="Lage O.M."/>
            <person name="Pohl T."/>
            <person name="Merkel B.J."/>
            <person name="Hornburger P."/>
            <person name="Mueller R.-W."/>
            <person name="Bruemmer F."/>
            <person name="Labrenz M."/>
            <person name="Spormann A.M."/>
            <person name="Op den Camp H."/>
            <person name="Overmann J."/>
            <person name="Amann R."/>
            <person name="Jetten M.S.M."/>
            <person name="Mascher T."/>
            <person name="Medema M.H."/>
            <person name="Devos D.P."/>
            <person name="Kaster A.-K."/>
            <person name="Ovreas L."/>
            <person name="Rohde M."/>
            <person name="Galperin M.Y."/>
            <person name="Jogler C."/>
        </authorList>
    </citation>
    <scope>NUCLEOTIDE SEQUENCE [LARGE SCALE GENOMIC DNA]</scope>
    <source>
        <strain evidence="1 2">K23_9</strain>
    </source>
</reference>
<dbReference type="AlphaFoldDB" id="A0A517NYF3"/>